<dbReference type="PIRSF" id="PIRSF010044">
    <property type="entry name" value="UCP010044"/>
    <property type="match status" value="1"/>
</dbReference>
<dbReference type="InterPro" id="IPR019151">
    <property type="entry name" value="Proteasome_assmbl_chaperone_2"/>
</dbReference>
<accession>A0AAV5RTZ1</accession>
<dbReference type="GO" id="GO:0005634">
    <property type="term" value="C:nucleus"/>
    <property type="evidence" value="ECO:0007669"/>
    <property type="project" value="TreeGrafter"/>
</dbReference>
<comment type="caution">
    <text evidence="5">The sequence shown here is derived from an EMBL/GenBank/DDBJ whole genome shotgun (WGS) entry which is preliminary data.</text>
</comment>
<evidence type="ECO:0000313" key="6">
    <source>
        <dbReference type="Proteomes" id="UP001377567"/>
    </source>
</evidence>
<dbReference type="InterPro" id="IPR038389">
    <property type="entry name" value="PSMG2_sf"/>
</dbReference>
<comment type="subunit">
    <text evidence="4">Component of the 20S proteasome chaperone.</text>
</comment>
<dbReference type="EMBL" id="BTGD01000003">
    <property type="protein sequence ID" value="GMM54890.1"/>
    <property type="molecule type" value="Genomic_DNA"/>
</dbReference>
<evidence type="ECO:0000256" key="4">
    <source>
        <dbReference type="PIRNR" id="PIRNR010044"/>
    </source>
</evidence>
<evidence type="ECO:0000313" key="5">
    <source>
        <dbReference type="EMBL" id="GMM54890.1"/>
    </source>
</evidence>
<dbReference type="InterPro" id="IPR016562">
    <property type="entry name" value="Proteasome_assmbl_chp_2_euk"/>
</dbReference>
<protein>
    <recommendedName>
        <fullName evidence="1 4">Proteasome assembly chaperone 2</fullName>
    </recommendedName>
</protein>
<dbReference type="Gene3D" id="3.40.50.10900">
    <property type="entry name" value="PAC-like subunit"/>
    <property type="match status" value="2"/>
</dbReference>
<name>A0AAV5RTZ1_MAUHU</name>
<dbReference type="AlphaFoldDB" id="A0AAV5RTZ1"/>
<dbReference type="Proteomes" id="UP001377567">
    <property type="component" value="Unassembled WGS sequence"/>
</dbReference>
<evidence type="ECO:0000256" key="3">
    <source>
        <dbReference type="ARBA" id="ARBA00025745"/>
    </source>
</evidence>
<evidence type="ECO:0000256" key="2">
    <source>
        <dbReference type="ARBA" id="ARBA00023186"/>
    </source>
</evidence>
<dbReference type="GO" id="GO:0043248">
    <property type="term" value="P:proteasome assembly"/>
    <property type="evidence" value="ECO:0007669"/>
    <property type="project" value="TreeGrafter"/>
</dbReference>
<dbReference type="Pfam" id="PF09754">
    <property type="entry name" value="PAC2"/>
    <property type="match status" value="1"/>
</dbReference>
<keyword evidence="2 4" id="KW-0143">Chaperone</keyword>
<gene>
    <name evidence="5" type="ORF">DAKH74_015060</name>
</gene>
<sequence length="294" mass="32966">MSSFHKTLILPLVSTGNVPQLCTDLVLHSLSDEFEFVKSLDSMYVHPFVGALDYSAEDAQPVLYKSSPDKKLSTALELFYNKAKNLYVIQQRTPVIQGYVNNFVRETIIPLVDELQISHLTVLDSYGALDESIISKKFATNAAKGMNNIDPYFSMGTCRMGSIESLSSEFDSALDLQVDPNTSQHYTTSLLKFTERSLVQEVSTDQQIFKIIYHLINSRLSKLEEIKYCTFFVHEGDNSLDAGLFASRFEDFVNPTEESAGASVSISHFKTPVSWKGVYGFNEIPSTLEEGIYI</sequence>
<dbReference type="GO" id="GO:0005829">
    <property type="term" value="C:cytosol"/>
    <property type="evidence" value="ECO:0007669"/>
    <property type="project" value="TreeGrafter"/>
</dbReference>
<organism evidence="5 6">
    <name type="scientific">Maudiozyma humilis</name>
    <name type="common">Sour dough yeast</name>
    <name type="synonym">Kazachstania humilis</name>
    <dbReference type="NCBI Taxonomy" id="51915"/>
    <lineage>
        <taxon>Eukaryota</taxon>
        <taxon>Fungi</taxon>
        <taxon>Dikarya</taxon>
        <taxon>Ascomycota</taxon>
        <taxon>Saccharomycotina</taxon>
        <taxon>Saccharomycetes</taxon>
        <taxon>Saccharomycetales</taxon>
        <taxon>Saccharomycetaceae</taxon>
        <taxon>Maudiozyma</taxon>
    </lineage>
</organism>
<reference evidence="5 6" key="1">
    <citation type="journal article" date="2023" name="Elife">
        <title>Identification of key yeast species and microbe-microbe interactions impacting larval growth of Drosophila in the wild.</title>
        <authorList>
            <person name="Mure A."/>
            <person name="Sugiura Y."/>
            <person name="Maeda R."/>
            <person name="Honda K."/>
            <person name="Sakurai N."/>
            <person name="Takahashi Y."/>
            <person name="Watada M."/>
            <person name="Katoh T."/>
            <person name="Gotoh A."/>
            <person name="Gotoh Y."/>
            <person name="Taniguchi I."/>
            <person name="Nakamura K."/>
            <person name="Hayashi T."/>
            <person name="Katayama T."/>
            <person name="Uemura T."/>
            <person name="Hattori Y."/>
        </authorList>
    </citation>
    <scope>NUCLEOTIDE SEQUENCE [LARGE SCALE GENOMIC DNA]</scope>
    <source>
        <strain evidence="5 6">KH-74</strain>
    </source>
</reference>
<dbReference type="PANTHER" id="PTHR12970:SF1">
    <property type="entry name" value="PROTEASOME ASSEMBLY CHAPERONE 2"/>
    <property type="match status" value="1"/>
</dbReference>
<proteinExistence type="inferred from homology"/>
<comment type="similarity">
    <text evidence="3 4">Belongs to the PSMG2 family.</text>
</comment>
<keyword evidence="6" id="KW-1185">Reference proteome</keyword>
<evidence type="ECO:0000256" key="1">
    <source>
        <dbReference type="ARBA" id="ARBA00019186"/>
    </source>
</evidence>
<comment type="function">
    <text evidence="4">Involved in 20S proteasome assembly.</text>
</comment>
<dbReference type="PANTHER" id="PTHR12970">
    <property type="entry name" value="PROTEASOME ASSEMBLY CHAPERONE 2"/>
    <property type="match status" value="1"/>
</dbReference>